<sequence>MASDKRPILSSKRARSRRKRAALRAASRATASPTPECDSDEDAKRKQQQLELAQSCGDKITSQVVSEDELEAGLVFVCRPTLPDFCSVFLPRGEEPTTRRSRKTQSLAVDCKTFTVHIPSFQETCEGYVTYTLELTTCDESRHTFQVERRFSEFVACAAEVNQQLASGFASRCCNRQEEEESKTPPPSEDAGTTFQWELPAKTWFRVTHASALEERRAQLEWSLETLLLQQDRRVCNLPVLRDFLMLDIFGVQVAEQKNLEAAAHCEC</sequence>
<dbReference type="AlphaFoldDB" id="A0A8T1WB93"/>
<accession>A0A8T1WB93</accession>
<dbReference type="PROSITE" id="PS50195">
    <property type="entry name" value="PX"/>
    <property type="match status" value="1"/>
</dbReference>
<evidence type="ECO:0000313" key="4">
    <source>
        <dbReference type="Proteomes" id="UP000694044"/>
    </source>
</evidence>
<name>A0A8T1WB93_9STRA</name>
<evidence type="ECO:0000313" key="3">
    <source>
        <dbReference type="EMBL" id="KAG7390521.1"/>
    </source>
</evidence>
<dbReference type="GO" id="GO:0035091">
    <property type="term" value="F:phosphatidylinositol binding"/>
    <property type="evidence" value="ECO:0007669"/>
    <property type="project" value="InterPro"/>
</dbReference>
<protein>
    <recommendedName>
        <fullName evidence="2">PX domain-containing protein</fullName>
    </recommendedName>
</protein>
<organism evidence="3 4">
    <name type="scientific">Phytophthora pseudosyringae</name>
    <dbReference type="NCBI Taxonomy" id="221518"/>
    <lineage>
        <taxon>Eukaryota</taxon>
        <taxon>Sar</taxon>
        <taxon>Stramenopiles</taxon>
        <taxon>Oomycota</taxon>
        <taxon>Peronosporomycetes</taxon>
        <taxon>Peronosporales</taxon>
        <taxon>Peronosporaceae</taxon>
        <taxon>Phytophthora</taxon>
    </lineage>
</organism>
<evidence type="ECO:0000256" key="1">
    <source>
        <dbReference type="SAM" id="MobiDB-lite"/>
    </source>
</evidence>
<keyword evidence="4" id="KW-1185">Reference proteome</keyword>
<feature type="compositionally biased region" description="Low complexity" evidence="1">
    <location>
        <begin position="23"/>
        <end position="35"/>
    </location>
</feature>
<gene>
    <name evidence="3" type="ORF">PHYPSEUDO_007747</name>
</gene>
<proteinExistence type="predicted"/>
<dbReference type="EMBL" id="JAGDFM010000031">
    <property type="protein sequence ID" value="KAG7390521.1"/>
    <property type="molecule type" value="Genomic_DNA"/>
</dbReference>
<dbReference type="Pfam" id="PF00787">
    <property type="entry name" value="PX"/>
    <property type="match status" value="1"/>
</dbReference>
<reference evidence="3" key="1">
    <citation type="submission" date="2021-02" db="EMBL/GenBank/DDBJ databases">
        <authorList>
            <person name="Palmer J.M."/>
        </authorList>
    </citation>
    <scope>NUCLEOTIDE SEQUENCE</scope>
    <source>
        <strain evidence="3">SCRP734</strain>
    </source>
</reference>
<dbReference type="InterPro" id="IPR001683">
    <property type="entry name" value="PX_dom"/>
</dbReference>
<feature type="domain" description="PX" evidence="2">
    <location>
        <begin position="109"/>
        <end position="252"/>
    </location>
</feature>
<feature type="compositionally biased region" description="Basic residues" evidence="1">
    <location>
        <begin position="12"/>
        <end position="22"/>
    </location>
</feature>
<dbReference type="OrthoDB" id="41200at2759"/>
<evidence type="ECO:0000259" key="2">
    <source>
        <dbReference type="PROSITE" id="PS50195"/>
    </source>
</evidence>
<comment type="caution">
    <text evidence="3">The sequence shown here is derived from an EMBL/GenBank/DDBJ whole genome shotgun (WGS) entry which is preliminary data.</text>
</comment>
<feature type="region of interest" description="Disordered" evidence="1">
    <location>
        <begin position="1"/>
        <end position="45"/>
    </location>
</feature>
<dbReference type="Proteomes" id="UP000694044">
    <property type="component" value="Unassembled WGS sequence"/>
</dbReference>